<dbReference type="EMBL" id="AP025592">
    <property type="protein sequence ID" value="BDG07176.1"/>
    <property type="molecule type" value="Genomic_DNA"/>
</dbReference>
<gene>
    <name evidence="2" type="ORF">AMPC_02890</name>
</gene>
<keyword evidence="1" id="KW-0812">Transmembrane</keyword>
<feature type="transmembrane region" description="Helical" evidence="1">
    <location>
        <begin position="307"/>
        <end position="328"/>
    </location>
</feature>
<protein>
    <submittedName>
        <fullName evidence="2">Uncharacterized protein</fullName>
    </submittedName>
</protein>
<evidence type="ECO:0000256" key="1">
    <source>
        <dbReference type="SAM" id="Phobius"/>
    </source>
</evidence>
<feature type="transmembrane region" description="Helical" evidence="1">
    <location>
        <begin position="202"/>
        <end position="222"/>
    </location>
</feature>
<keyword evidence="1" id="KW-1133">Transmembrane helix</keyword>
<feature type="transmembrane region" description="Helical" evidence="1">
    <location>
        <begin position="118"/>
        <end position="135"/>
    </location>
</feature>
<keyword evidence="1" id="KW-0472">Membrane</keyword>
<feature type="transmembrane region" description="Helical" evidence="1">
    <location>
        <begin position="281"/>
        <end position="301"/>
    </location>
</feature>
<feature type="transmembrane region" description="Helical" evidence="1">
    <location>
        <begin position="242"/>
        <end position="261"/>
    </location>
</feature>
<name>A0ABM7X5U0_9BACT</name>
<feature type="transmembrane region" description="Helical" evidence="1">
    <location>
        <begin position="340"/>
        <end position="360"/>
    </location>
</feature>
<organism evidence="2 3">
    <name type="scientific">Anaeromyxobacter paludicola</name>
    <dbReference type="NCBI Taxonomy" id="2918171"/>
    <lineage>
        <taxon>Bacteria</taxon>
        <taxon>Pseudomonadati</taxon>
        <taxon>Myxococcota</taxon>
        <taxon>Myxococcia</taxon>
        <taxon>Myxococcales</taxon>
        <taxon>Cystobacterineae</taxon>
        <taxon>Anaeromyxobacteraceae</taxon>
        <taxon>Anaeromyxobacter</taxon>
    </lineage>
</organism>
<evidence type="ECO:0000313" key="2">
    <source>
        <dbReference type="EMBL" id="BDG07176.1"/>
    </source>
</evidence>
<keyword evidence="3" id="KW-1185">Reference proteome</keyword>
<reference evidence="3" key="1">
    <citation type="journal article" date="2022" name="Int. J. Syst. Evol. Microbiol.">
        <title>Anaeromyxobacter oryzae sp. nov., Anaeromyxobacter diazotrophicus sp. nov. and Anaeromyxobacter paludicola sp. nov., isolated from paddy soils.</title>
        <authorList>
            <person name="Itoh H."/>
            <person name="Xu Z."/>
            <person name="Mise K."/>
            <person name="Masuda Y."/>
            <person name="Ushijima N."/>
            <person name="Hayakawa C."/>
            <person name="Shiratori Y."/>
            <person name="Senoo K."/>
        </authorList>
    </citation>
    <scope>NUCLEOTIDE SEQUENCE [LARGE SCALE GENOMIC DNA]</scope>
    <source>
        <strain evidence="3">Red630</strain>
    </source>
</reference>
<feature type="transmembrane region" description="Helical" evidence="1">
    <location>
        <begin position="170"/>
        <end position="190"/>
    </location>
</feature>
<sequence>MSFSTWERTARGAPRFPALPAGRSGGARGGALTLLTTVSAALVACLPALGAALYVARSTVDVPYYDQWRFVPLLQKLADGTLGWSDLTAQHDGHRVILARLVTLASARFAGWNNLVEVWAGFACLAATAGLLLRCHWRTAPPDRPPAWRLLSALPFLSALFSLRQWENLLAPWAATAYAGVLLVLAALWLESRERPRTAAAMATAVVASLTFTNCLLVWPLAMALPFLERWWPRDRAAAPRIWRSLAVWTAGLAIFCAAYFRGYQLASQQLSGRTSYLMRFLVALGTPLSYTPGVIAGGALPFDPAAAVPTAALLGLAVLLSIGLSILAMRRTGSGDVPLLVAFAGFGVGSVLLLALGRSNLGVGQALSSRYTTWATVAVVAALFLLRAAAASRRWLRPLHAAAAIGVLATNLVAFRVEFPIGAYRGAGLARWAEVVRHYRTATDAELANPHYSPEAIREWSRILERLRLSAFRHAGPETADR</sequence>
<feature type="transmembrane region" description="Helical" evidence="1">
    <location>
        <begin position="32"/>
        <end position="56"/>
    </location>
</feature>
<evidence type="ECO:0000313" key="3">
    <source>
        <dbReference type="Proteomes" id="UP001162734"/>
    </source>
</evidence>
<proteinExistence type="predicted"/>
<accession>A0ABM7X5U0</accession>
<dbReference type="Proteomes" id="UP001162734">
    <property type="component" value="Chromosome"/>
</dbReference>
<feature type="transmembrane region" description="Helical" evidence="1">
    <location>
        <begin position="372"/>
        <end position="391"/>
    </location>
</feature>
<dbReference type="RefSeq" id="WP_248343779.1">
    <property type="nucleotide sequence ID" value="NZ_AP025592.1"/>
</dbReference>